<evidence type="ECO:0000313" key="1">
    <source>
        <dbReference type="EMBL" id="CAF1671881.1"/>
    </source>
</evidence>
<evidence type="ECO:0008006" key="4">
    <source>
        <dbReference type="Google" id="ProtNLM"/>
    </source>
</evidence>
<accession>A0A816GCL6</accession>
<dbReference type="OrthoDB" id="9980069at2759"/>
<dbReference type="InterPro" id="IPR036691">
    <property type="entry name" value="Endo/exonu/phosph_ase_sf"/>
</dbReference>
<feature type="non-terminal residue" evidence="1">
    <location>
        <position position="1"/>
    </location>
</feature>
<dbReference type="Gene3D" id="3.60.10.10">
    <property type="entry name" value="Endonuclease/exonuclease/phosphatase"/>
    <property type="match status" value="1"/>
</dbReference>
<comment type="caution">
    <text evidence="1">The sequence shown here is derived from an EMBL/GenBank/DDBJ whole genome shotgun (WGS) entry which is preliminary data.</text>
</comment>
<name>A0A816GCL6_9BILA</name>
<evidence type="ECO:0000313" key="3">
    <source>
        <dbReference type="Proteomes" id="UP000663829"/>
    </source>
</evidence>
<gene>
    <name evidence="1" type="ORF">GPM918_LOCUS46343</name>
    <name evidence="2" type="ORF">SRO942_LOCUS50329</name>
</gene>
<reference evidence="1" key="1">
    <citation type="submission" date="2021-02" db="EMBL/GenBank/DDBJ databases">
        <authorList>
            <person name="Nowell W R."/>
        </authorList>
    </citation>
    <scope>NUCLEOTIDE SEQUENCE</scope>
</reference>
<evidence type="ECO:0000313" key="2">
    <source>
        <dbReference type="EMBL" id="CAF4648290.1"/>
    </source>
</evidence>
<dbReference type="Proteomes" id="UP000663829">
    <property type="component" value="Unassembled WGS sequence"/>
</dbReference>
<dbReference type="SUPFAM" id="SSF56219">
    <property type="entry name" value="DNase I-like"/>
    <property type="match status" value="1"/>
</dbReference>
<proteinExistence type="predicted"/>
<organism evidence="1 3">
    <name type="scientific">Didymodactylos carnosus</name>
    <dbReference type="NCBI Taxonomy" id="1234261"/>
    <lineage>
        <taxon>Eukaryota</taxon>
        <taxon>Metazoa</taxon>
        <taxon>Spiralia</taxon>
        <taxon>Gnathifera</taxon>
        <taxon>Rotifera</taxon>
        <taxon>Eurotatoria</taxon>
        <taxon>Bdelloidea</taxon>
        <taxon>Philodinida</taxon>
        <taxon>Philodinidae</taxon>
        <taxon>Didymodactylos</taxon>
    </lineage>
</organism>
<keyword evidence="3" id="KW-1185">Reference proteome</keyword>
<dbReference type="EMBL" id="CAJNOQ010061334">
    <property type="protein sequence ID" value="CAF1671881.1"/>
    <property type="molecule type" value="Genomic_DNA"/>
</dbReference>
<dbReference type="Proteomes" id="UP000681722">
    <property type="component" value="Unassembled WGS sequence"/>
</dbReference>
<dbReference type="EMBL" id="CAJOBC010141728">
    <property type="protein sequence ID" value="CAF4648290.1"/>
    <property type="molecule type" value="Genomic_DNA"/>
</dbReference>
<protein>
    <recommendedName>
        <fullName evidence="4">Endonuclease/exonuclease/phosphatase domain-containing protein</fullName>
    </recommendedName>
</protein>
<sequence length="109" mass="12437">MHARNSARTQISLDLRSYRNWSHGGVLIMFKKHFRLIDSSTDLIGRIVCAKLNVNNISLNVVNVYAPSDLDERKSFFLQLRSFIPSGRWTLVGGDFNCVSDSVRDRHNA</sequence>
<dbReference type="AlphaFoldDB" id="A0A816GCL6"/>